<reference evidence="1" key="1">
    <citation type="submission" date="2018-04" db="EMBL/GenBank/DDBJ databases">
        <title>WGS assembly of Panicum hallii.</title>
        <authorList>
            <person name="Lovell J."/>
            <person name="Jenkins J."/>
            <person name="Lowry D."/>
            <person name="Mamidi S."/>
            <person name="Sreedasyam A."/>
            <person name="Weng X."/>
            <person name="Barry K."/>
            <person name="Bonette J."/>
            <person name="Campitelli B."/>
            <person name="Daum C."/>
            <person name="Gordon S."/>
            <person name="Gould B."/>
            <person name="Lipzen A."/>
            <person name="Macqueen A."/>
            <person name="Palacio-Mejia J."/>
            <person name="Plott C."/>
            <person name="Shakirov E."/>
            <person name="Shu S."/>
            <person name="Yoshinaga Y."/>
            <person name="Zane M."/>
            <person name="Rokhsar D."/>
            <person name="Grimwood J."/>
            <person name="Schmutz J."/>
            <person name="Juenger T."/>
        </authorList>
    </citation>
    <scope>NUCLEOTIDE SEQUENCE [LARGE SCALE GENOMIC DNA]</scope>
    <source>
        <strain evidence="1">FIL2</strain>
    </source>
</reference>
<proteinExistence type="predicted"/>
<dbReference type="AlphaFoldDB" id="A0A2T8KJR1"/>
<sequence>MGQMICVLLADNLCFPSFFDFGFKMRRPLQAILWFAVELARSWLELTHSTIYLVRRQNWVVVSSNHG</sequence>
<dbReference type="Gramene" id="PVH62401">
    <property type="protein sequence ID" value="PVH62401"/>
    <property type="gene ID" value="PAHAL_3G284300"/>
</dbReference>
<gene>
    <name evidence="1" type="ORF">PAHAL_3G284300</name>
</gene>
<dbReference type="EMBL" id="CM008048">
    <property type="protein sequence ID" value="PVH62401.1"/>
    <property type="molecule type" value="Genomic_DNA"/>
</dbReference>
<protein>
    <submittedName>
        <fullName evidence="1">Uncharacterized protein</fullName>
    </submittedName>
</protein>
<dbReference type="Proteomes" id="UP000243499">
    <property type="component" value="Chromosome 3"/>
</dbReference>
<evidence type="ECO:0000313" key="1">
    <source>
        <dbReference type="EMBL" id="PVH62401.1"/>
    </source>
</evidence>
<name>A0A2T8KJR1_9POAL</name>
<organism evidence="1">
    <name type="scientific">Panicum hallii</name>
    <dbReference type="NCBI Taxonomy" id="206008"/>
    <lineage>
        <taxon>Eukaryota</taxon>
        <taxon>Viridiplantae</taxon>
        <taxon>Streptophyta</taxon>
        <taxon>Embryophyta</taxon>
        <taxon>Tracheophyta</taxon>
        <taxon>Spermatophyta</taxon>
        <taxon>Magnoliopsida</taxon>
        <taxon>Liliopsida</taxon>
        <taxon>Poales</taxon>
        <taxon>Poaceae</taxon>
        <taxon>PACMAD clade</taxon>
        <taxon>Panicoideae</taxon>
        <taxon>Panicodae</taxon>
        <taxon>Paniceae</taxon>
        <taxon>Panicinae</taxon>
        <taxon>Panicum</taxon>
        <taxon>Panicum sect. Panicum</taxon>
    </lineage>
</organism>
<accession>A0A2T8KJR1</accession>